<evidence type="ECO:0000313" key="1">
    <source>
        <dbReference type="EMBL" id="AMP03380.1"/>
    </source>
</evidence>
<protein>
    <submittedName>
        <fullName evidence="1">Uncharacterized protein</fullName>
    </submittedName>
</protein>
<dbReference type="EMBL" id="CP013234">
    <property type="protein sequence ID" value="AMP03380.1"/>
    <property type="molecule type" value="Genomic_DNA"/>
</dbReference>
<name>A0A127PZW8_9BURK</name>
<dbReference type="AlphaFoldDB" id="A0A127PZW8"/>
<dbReference type="PATRIC" id="fig|279113.9.peg.986"/>
<gene>
    <name evidence="1" type="ORF">CPter91_0992</name>
</gene>
<evidence type="ECO:0000313" key="2">
    <source>
        <dbReference type="Proteomes" id="UP000074561"/>
    </source>
</evidence>
<dbReference type="STRING" id="279113.CPter91_0992"/>
<dbReference type="Proteomes" id="UP000074561">
    <property type="component" value="Chromosome"/>
</dbReference>
<proteinExistence type="predicted"/>
<organism evidence="1 2">
    <name type="scientific">Collimonas pratensis</name>
    <dbReference type="NCBI Taxonomy" id="279113"/>
    <lineage>
        <taxon>Bacteria</taxon>
        <taxon>Pseudomonadati</taxon>
        <taxon>Pseudomonadota</taxon>
        <taxon>Betaproteobacteria</taxon>
        <taxon>Burkholderiales</taxon>
        <taxon>Oxalobacteraceae</taxon>
        <taxon>Collimonas</taxon>
    </lineage>
</organism>
<accession>A0A127PZW8</accession>
<reference evidence="1 2" key="1">
    <citation type="submission" date="2015-11" db="EMBL/GenBank/DDBJ databases">
        <title>Exploring the genomic traits of fungus-feeding bacterial genus Collimonas.</title>
        <authorList>
            <person name="Song C."/>
            <person name="Schmidt R."/>
            <person name="de Jager V."/>
            <person name="Krzyzanowska D."/>
            <person name="Jongedijk E."/>
            <person name="Cankar K."/>
            <person name="Beekwilder J."/>
            <person name="van Veen A."/>
            <person name="de Boer W."/>
            <person name="van Veen J.A."/>
            <person name="Garbeva P."/>
        </authorList>
    </citation>
    <scope>NUCLEOTIDE SEQUENCE [LARGE SCALE GENOMIC DNA]</scope>
    <source>
        <strain evidence="1 2">Ter91</strain>
    </source>
</reference>
<sequence>MIFKDFFYFSTILMTPGMSRFTRFSGWHALCAKKVSIAVI</sequence>
<dbReference type="KEGG" id="cpra:CPter91_0992"/>